<feature type="transmembrane region" description="Helical" evidence="8">
    <location>
        <begin position="299"/>
        <end position="320"/>
    </location>
</feature>
<keyword evidence="2" id="KW-1003">Cell membrane</keyword>
<gene>
    <name evidence="11" type="ORF">HNR70_000419</name>
</gene>
<dbReference type="InterPro" id="IPR050539">
    <property type="entry name" value="ThrE_Dicarb/AminoAcid_Exp"/>
</dbReference>
<feature type="domain" description="Threonine/serine exporter-like N-terminal" evidence="9">
    <location>
        <begin position="13"/>
        <end position="254"/>
    </location>
</feature>
<dbReference type="GO" id="GO:0005886">
    <property type="term" value="C:plasma membrane"/>
    <property type="evidence" value="ECO:0007669"/>
    <property type="project" value="UniProtKB-SubCell"/>
</dbReference>
<dbReference type="PANTHER" id="PTHR34390">
    <property type="entry name" value="UPF0442 PROTEIN YJJB-RELATED"/>
    <property type="match status" value="1"/>
</dbReference>
<dbReference type="AlphaFoldDB" id="A0A841A6X5"/>
<dbReference type="RefSeq" id="WP_184324203.1">
    <property type="nucleotide sequence ID" value="NZ_JACHLZ010000001.1"/>
</dbReference>
<feature type="transmembrane region" description="Helical" evidence="8">
    <location>
        <begin position="119"/>
        <end position="140"/>
    </location>
</feature>
<evidence type="ECO:0000256" key="2">
    <source>
        <dbReference type="ARBA" id="ARBA00022475"/>
    </source>
</evidence>
<keyword evidence="12" id="KW-1185">Reference proteome</keyword>
<evidence type="ECO:0000259" key="10">
    <source>
        <dbReference type="Pfam" id="PF12821"/>
    </source>
</evidence>
<sequence length="498" mass="51389">MPTDSARLHAVFDLAMRIGEGLLTNGAAASEVTATVLRVTSSSGLRNVSVQVTFNEVTISYLADESAMPFTRVRSASARVQDFDRLAAFEDISHQYLAGELSLDEARRRASAIPQRPPLYRLALVVAGFAVMGGAAALGFGAGSLVVLAATLAAGLLIAAGELLARWNIPLFYSQFLGGFVAVGVAVLVALIDPSVNSSIVVVSCIIVQLAGLSSISAVQDAVTGWYVTAAGRILETLMLTVGIVAGVRAGLMLAVAIGADISVTAAMPLTLTTVVVVIISGLGMGLGYGVGTQTPARLLLTASLVAAGSGLVAHLLAGVGLDRPVAVGVSAFASGLIATALADRVRAPSLVFVMAGVIPLVPGSRIYRGLLGLGDDLQVGVAELLGAGEVAVSIAAGVVLGQLLAARIMPYFRRSGIAYTPAISSPFTTLRRRRLSLGSRSMRRRHGAPVIEASTMTGEMTALSPAMFEDPSLLDDLEPPPDLEDGPRRRPTDEETP</sequence>
<keyword evidence="4 8" id="KW-1133">Transmembrane helix</keyword>
<evidence type="ECO:0000256" key="7">
    <source>
        <dbReference type="SAM" id="MobiDB-lite"/>
    </source>
</evidence>
<evidence type="ECO:0000256" key="1">
    <source>
        <dbReference type="ARBA" id="ARBA00004651"/>
    </source>
</evidence>
<evidence type="ECO:0000256" key="6">
    <source>
        <dbReference type="ARBA" id="ARBA00034125"/>
    </source>
</evidence>
<feature type="transmembrane region" description="Helical" evidence="8">
    <location>
        <begin position="172"/>
        <end position="192"/>
    </location>
</feature>
<protein>
    <submittedName>
        <fullName evidence="11">Uncharacterized membrane protein YjjP (DUF1212 family)</fullName>
    </submittedName>
</protein>
<feature type="transmembrane region" description="Helical" evidence="8">
    <location>
        <begin position="240"/>
        <end position="260"/>
    </location>
</feature>
<evidence type="ECO:0000256" key="4">
    <source>
        <dbReference type="ARBA" id="ARBA00022989"/>
    </source>
</evidence>
<dbReference type="InterPro" id="IPR024528">
    <property type="entry name" value="ThrE_2"/>
</dbReference>
<accession>A0A841A6X5</accession>
<feature type="domain" description="Threonine/Serine exporter ThrE" evidence="10">
    <location>
        <begin position="287"/>
        <end position="403"/>
    </location>
</feature>
<keyword evidence="5 8" id="KW-0472">Membrane</keyword>
<feature type="transmembrane region" description="Helical" evidence="8">
    <location>
        <begin position="326"/>
        <end position="343"/>
    </location>
</feature>
<feature type="region of interest" description="Disordered" evidence="7">
    <location>
        <begin position="468"/>
        <end position="498"/>
    </location>
</feature>
<comment type="similarity">
    <text evidence="6">Belongs to the ThrE exporter (TC 2.A.79) family.</text>
</comment>
<feature type="transmembrane region" description="Helical" evidence="8">
    <location>
        <begin position="146"/>
        <end position="165"/>
    </location>
</feature>
<evidence type="ECO:0000256" key="3">
    <source>
        <dbReference type="ARBA" id="ARBA00022692"/>
    </source>
</evidence>
<dbReference type="GO" id="GO:0022857">
    <property type="term" value="F:transmembrane transporter activity"/>
    <property type="evidence" value="ECO:0007669"/>
    <property type="project" value="InterPro"/>
</dbReference>
<evidence type="ECO:0000313" key="12">
    <source>
        <dbReference type="Proteomes" id="UP000588158"/>
    </source>
</evidence>
<feature type="compositionally biased region" description="Acidic residues" evidence="7">
    <location>
        <begin position="473"/>
        <end position="485"/>
    </location>
</feature>
<evidence type="ECO:0000313" key="11">
    <source>
        <dbReference type="EMBL" id="MBB5830606.1"/>
    </source>
</evidence>
<evidence type="ECO:0000259" key="9">
    <source>
        <dbReference type="Pfam" id="PF06738"/>
    </source>
</evidence>
<feature type="transmembrane region" description="Helical" evidence="8">
    <location>
        <begin position="266"/>
        <end position="287"/>
    </location>
</feature>
<comment type="caution">
    <text evidence="11">The sequence shown here is derived from an EMBL/GenBank/DDBJ whole genome shotgun (WGS) entry which is preliminary data.</text>
</comment>
<proteinExistence type="inferred from homology"/>
<name>A0A841A6X5_9MICO</name>
<dbReference type="EMBL" id="JACHLZ010000001">
    <property type="protein sequence ID" value="MBB5830606.1"/>
    <property type="molecule type" value="Genomic_DNA"/>
</dbReference>
<dbReference type="GO" id="GO:0015744">
    <property type="term" value="P:succinate transport"/>
    <property type="evidence" value="ECO:0007669"/>
    <property type="project" value="TreeGrafter"/>
</dbReference>
<dbReference type="PANTHER" id="PTHR34390:SF2">
    <property type="entry name" value="SUCCINATE TRANSPORTER SUBUNIT YJJP-RELATED"/>
    <property type="match status" value="1"/>
</dbReference>
<dbReference type="InterPro" id="IPR010619">
    <property type="entry name" value="ThrE-like_N"/>
</dbReference>
<organism evidence="11 12">
    <name type="scientific">Brachybacterium aquaticum</name>
    <dbReference type="NCBI Taxonomy" id="1432564"/>
    <lineage>
        <taxon>Bacteria</taxon>
        <taxon>Bacillati</taxon>
        <taxon>Actinomycetota</taxon>
        <taxon>Actinomycetes</taxon>
        <taxon>Micrococcales</taxon>
        <taxon>Dermabacteraceae</taxon>
        <taxon>Brachybacterium</taxon>
    </lineage>
</organism>
<reference evidence="11 12" key="1">
    <citation type="submission" date="2020-08" db="EMBL/GenBank/DDBJ databases">
        <title>Sequencing the genomes of 1000 actinobacteria strains.</title>
        <authorList>
            <person name="Klenk H.-P."/>
        </authorList>
    </citation>
    <scope>NUCLEOTIDE SEQUENCE [LARGE SCALE GENOMIC DNA]</scope>
    <source>
        <strain evidence="11 12">DSM 28796</strain>
    </source>
</reference>
<evidence type="ECO:0000256" key="5">
    <source>
        <dbReference type="ARBA" id="ARBA00023136"/>
    </source>
</evidence>
<dbReference type="Proteomes" id="UP000588158">
    <property type="component" value="Unassembled WGS sequence"/>
</dbReference>
<feature type="compositionally biased region" description="Basic and acidic residues" evidence="7">
    <location>
        <begin position="486"/>
        <end position="498"/>
    </location>
</feature>
<evidence type="ECO:0000256" key="8">
    <source>
        <dbReference type="SAM" id="Phobius"/>
    </source>
</evidence>
<feature type="transmembrane region" description="Helical" evidence="8">
    <location>
        <begin position="350"/>
        <end position="368"/>
    </location>
</feature>
<dbReference type="Pfam" id="PF12821">
    <property type="entry name" value="ThrE_2"/>
    <property type="match status" value="1"/>
</dbReference>
<dbReference type="Pfam" id="PF06738">
    <property type="entry name" value="ThrE"/>
    <property type="match status" value="1"/>
</dbReference>
<feature type="transmembrane region" description="Helical" evidence="8">
    <location>
        <begin position="198"/>
        <end position="219"/>
    </location>
</feature>
<comment type="subcellular location">
    <subcellularLocation>
        <location evidence="1">Cell membrane</location>
        <topology evidence="1">Multi-pass membrane protein</topology>
    </subcellularLocation>
</comment>
<keyword evidence="3 8" id="KW-0812">Transmembrane</keyword>
<feature type="transmembrane region" description="Helical" evidence="8">
    <location>
        <begin position="388"/>
        <end position="407"/>
    </location>
</feature>